<organism evidence="4 5">
    <name type="scientific">Xanthomonas melonis</name>
    <dbReference type="NCBI Taxonomy" id="56456"/>
    <lineage>
        <taxon>Bacteria</taxon>
        <taxon>Pseudomonadati</taxon>
        <taxon>Pseudomonadota</taxon>
        <taxon>Gammaproteobacteria</taxon>
        <taxon>Lysobacterales</taxon>
        <taxon>Lysobacteraceae</taxon>
        <taxon>Xanthomonas</taxon>
    </lineage>
</organism>
<evidence type="ECO:0000259" key="3">
    <source>
        <dbReference type="Pfam" id="PF01757"/>
    </source>
</evidence>
<feature type="region of interest" description="Disordered" evidence="1">
    <location>
        <begin position="360"/>
        <end position="388"/>
    </location>
</feature>
<feature type="transmembrane region" description="Helical" evidence="2">
    <location>
        <begin position="271"/>
        <end position="290"/>
    </location>
</feature>
<sequence length="428" mass="46366">MNRPHTPSPLQRTDGGKTHFDVLDGLRGTAALLVVLFHIQGIGVAFAHDKLILPHAYLAVDFFFALSGFVIGYAYDDRWATMSTRQFFVARLIRLHPLVVAGAVLGVSSYLFDPFAGTSQSSPLALVLAAFAMCLLVLPAPILDNRWHDTHPINSPSWSLLQEYIANIAYALVLRFLSVRALCIVASVAWVALAGGALTAGSLDIGYGWDNLWGAPLRLAYPFTVGLLIYRVQHRLARMRLGLVPLSIVMTGLFCFPSLGEAGGIKLNALYDLFCVSVMFPLILVLGIHSEPAGWRARMAHWFGRISYPLYITHFPTAFVFLNYTVSQKPSPPAAMAAGVATFVVMVVFAWSSCDASTSRSARGSANAGWPESVSGHSRVHGRARRQHARVQGNARTCLAGTGADARDRHASTGVRAAARVDLPCHAS</sequence>
<evidence type="ECO:0000313" key="4">
    <source>
        <dbReference type="EMBL" id="PPU73037.1"/>
    </source>
</evidence>
<feature type="transmembrane region" description="Helical" evidence="2">
    <location>
        <begin position="242"/>
        <end position="259"/>
    </location>
</feature>
<keyword evidence="2" id="KW-0472">Membrane</keyword>
<evidence type="ECO:0000256" key="1">
    <source>
        <dbReference type="SAM" id="MobiDB-lite"/>
    </source>
</evidence>
<feature type="transmembrane region" description="Helical" evidence="2">
    <location>
        <begin position="164"/>
        <end position="192"/>
    </location>
</feature>
<feature type="compositionally biased region" description="Basic residues" evidence="1">
    <location>
        <begin position="378"/>
        <end position="388"/>
    </location>
</feature>
<accession>A0A2S7DGV5</accession>
<feature type="transmembrane region" description="Helical" evidence="2">
    <location>
        <begin position="30"/>
        <end position="48"/>
    </location>
</feature>
<dbReference type="Proteomes" id="UP000239865">
    <property type="component" value="Unassembled WGS sequence"/>
</dbReference>
<feature type="transmembrane region" description="Helical" evidence="2">
    <location>
        <begin position="302"/>
        <end position="322"/>
    </location>
</feature>
<proteinExistence type="predicted"/>
<protein>
    <recommendedName>
        <fullName evidence="3">Acyltransferase 3 domain-containing protein</fullName>
    </recommendedName>
</protein>
<dbReference type="RefSeq" id="WP_104587087.1">
    <property type="nucleotide sequence ID" value="NZ_JAFFQH010000170.1"/>
</dbReference>
<dbReference type="Pfam" id="PF01757">
    <property type="entry name" value="Acyl_transf_3"/>
    <property type="match status" value="1"/>
</dbReference>
<dbReference type="OrthoDB" id="9767863at2"/>
<evidence type="ECO:0000256" key="2">
    <source>
        <dbReference type="SAM" id="Phobius"/>
    </source>
</evidence>
<dbReference type="AlphaFoldDB" id="A0A2S7DGV5"/>
<dbReference type="InterPro" id="IPR002656">
    <property type="entry name" value="Acyl_transf_3_dom"/>
</dbReference>
<keyword evidence="2" id="KW-0812">Transmembrane</keyword>
<feature type="transmembrane region" description="Helical" evidence="2">
    <location>
        <begin position="212"/>
        <end position="230"/>
    </location>
</feature>
<dbReference type="PANTHER" id="PTHR23028">
    <property type="entry name" value="ACETYLTRANSFERASE"/>
    <property type="match status" value="1"/>
</dbReference>
<reference evidence="4 5" key="1">
    <citation type="submission" date="2016-08" db="EMBL/GenBank/DDBJ databases">
        <authorList>
            <person name="Seilhamer J.J."/>
        </authorList>
    </citation>
    <scope>NUCLEOTIDE SEQUENCE [LARGE SCALE GENOMIC DNA]</scope>
    <source>
        <strain evidence="4 5">CFBP4644</strain>
    </source>
</reference>
<feature type="transmembrane region" description="Helical" evidence="2">
    <location>
        <begin position="54"/>
        <end position="75"/>
    </location>
</feature>
<dbReference type="PANTHER" id="PTHR23028:SF134">
    <property type="entry name" value="PUTATIVE (AFU_ORTHOLOGUE AFUA_4G08520)-RELATED"/>
    <property type="match status" value="1"/>
</dbReference>
<comment type="caution">
    <text evidence="4">The sequence shown here is derived from an EMBL/GenBank/DDBJ whole genome shotgun (WGS) entry which is preliminary data.</text>
</comment>
<name>A0A2S7DGV5_9XANT</name>
<feature type="transmembrane region" description="Helical" evidence="2">
    <location>
        <begin position="334"/>
        <end position="354"/>
    </location>
</feature>
<feature type="transmembrane region" description="Helical" evidence="2">
    <location>
        <begin position="95"/>
        <end position="112"/>
    </location>
</feature>
<feature type="transmembrane region" description="Helical" evidence="2">
    <location>
        <begin position="124"/>
        <end position="143"/>
    </location>
</feature>
<dbReference type="GO" id="GO:0016747">
    <property type="term" value="F:acyltransferase activity, transferring groups other than amino-acyl groups"/>
    <property type="evidence" value="ECO:0007669"/>
    <property type="project" value="InterPro"/>
</dbReference>
<dbReference type="InterPro" id="IPR050879">
    <property type="entry name" value="Acyltransferase_3"/>
</dbReference>
<gene>
    <name evidence="4" type="ORF">XmelCFBP4644_10100</name>
</gene>
<evidence type="ECO:0000313" key="5">
    <source>
        <dbReference type="Proteomes" id="UP000239865"/>
    </source>
</evidence>
<dbReference type="EMBL" id="MDEH01000004">
    <property type="protein sequence ID" value="PPU73037.1"/>
    <property type="molecule type" value="Genomic_DNA"/>
</dbReference>
<feature type="domain" description="Acyltransferase 3" evidence="3">
    <location>
        <begin position="23"/>
        <end position="351"/>
    </location>
</feature>
<keyword evidence="2" id="KW-1133">Transmembrane helix</keyword>